<evidence type="ECO:0000313" key="2">
    <source>
        <dbReference type="EMBL" id="CAI10330.1"/>
    </source>
</evidence>
<feature type="compositionally biased region" description="Basic and acidic residues" evidence="1">
    <location>
        <begin position="102"/>
        <end position="119"/>
    </location>
</feature>
<organism evidence="2 3">
    <name type="scientific">Aromatoleum aromaticum (strain DSM 19018 / LMG 30748 / EbN1)</name>
    <name type="common">Azoarcus sp. (strain EbN1)</name>
    <dbReference type="NCBI Taxonomy" id="76114"/>
    <lineage>
        <taxon>Bacteria</taxon>
        <taxon>Pseudomonadati</taxon>
        <taxon>Pseudomonadota</taxon>
        <taxon>Betaproteobacteria</taxon>
        <taxon>Rhodocyclales</taxon>
        <taxon>Rhodocyclaceae</taxon>
        <taxon>Aromatoleum</taxon>
    </lineage>
</organism>
<dbReference type="SUPFAM" id="SSF88946">
    <property type="entry name" value="Sigma2 domain of RNA polymerase sigma factors"/>
    <property type="match status" value="1"/>
</dbReference>
<dbReference type="GO" id="GO:0003700">
    <property type="term" value="F:DNA-binding transcription factor activity"/>
    <property type="evidence" value="ECO:0007669"/>
    <property type="project" value="InterPro"/>
</dbReference>
<dbReference type="InterPro" id="IPR013325">
    <property type="entry name" value="RNA_pol_sigma_r2"/>
</dbReference>
<name>Q5NX84_AROAE</name>
<geneLocation type="plasmid" evidence="3">
    <name>pAzo1</name>
</geneLocation>
<dbReference type="HOGENOM" id="CLU_859558_0_0_4"/>
<evidence type="ECO:0000313" key="3">
    <source>
        <dbReference type="Proteomes" id="UP000006552"/>
    </source>
</evidence>
<dbReference type="EMBL" id="CR555307">
    <property type="protein sequence ID" value="CAI10330.1"/>
    <property type="molecule type" value="Genomic_DNA"/>
</dbReference>
<dbReference type="KEGG" id="eba:p1B116"/>
<keyword evidence="2" id="KW-0614">Plasmid</keyword>
<sequence length="323" mass="36403">MPKFFSAVDAIKAYRAGGLTADNFLCYLYQDSRARYIVKVVVRKTGVRPSLSEELFQESVLVIYKLLDKIDEPEGFYSFWYTIAWRSSQTIRRLYPSREILDSQRSENQEPREEDRISAEEADTSLLPLDEGSATAFARSKFSEKLAGDLLHREIVAMTTKAKKPRQVVGFVSSSVQQGVIKAETGEKKTRSDLSPEQAELAAIRGELGIKIDDYALALNIPRDRLTSYLYGRANVPAEVLISARELRDASSANSDYPQKIKTLFSDWRNRLSITPSDDVKLAAALGITVERLNAIESGKEPITSLQLDEFDKLVERFELFLA</sequence>
<evidence type="ECO:0000256" key="1">
    <source>
        <dbReference type="SAM" id="MobiDB-lite"/>
    </source>
</evidence>
<dbReference type="Proteomes" id="UP000006552">
    <property type="component" value="Plasmid 1"/>
</dbReference>
<feature type="region of interest" description="Disordered" evidence="1">
    <location>
        <begin position="102"/>
        <end position="122"/>
    </location>
</feature>
<reference evidence="2 3" key="1">
    <citation type="journal article" date="2005" name="Arch. Microbiol.">
        <title>The genome sequence of an anaerobic aromatic-degrading denitrifying bacterium, strain EbN1.</title>
        <authorList>
            <person name="Rabus R."/>
            <person name="Kube M."/>
            <person name="Heider J."/>
            <person name="Beck A."/>
            <person name="Heitmann K."/>
            <person name="Widdel F."/>
            <person name="Reinhardt R."/>
        </authorList>
    </citation>
    <scope>NUCLEOTIDE SEQUENCE [LARGE SCALE GENOMIC DNA]</scope>
    <source>
        <strain evidence="2 3">EbN1</strain>
        <plasmid evidence="3">Plasmid pAzo1</plasmid>
    </source>
</reference>
<proteinExistence type="predicted"/>
<keyword evidence="3" id="KW-1185">Reference proteome</keyword>
<accession>Q5NX84</accession>
<dbReference type="Gene3D" id="1.10.1740.10">
    <property type="match status" value="1"/>
</dbReference>
<evidence type="ECO:0008006" key="4">
    <source>
        <dbReference type="Google" id="ProtNLM"/>
    </source>
</evidence>
<gene>
    <name evidence="2" type="ORF">p1B116</name>
</gene>
<protein>
    <recommendedName>
        <fullName evidence="4">RNA polymerase sigma-70 region 2 domain-containing protein</fullName>
    </recommendedName>
</protein>
<dbReference type="GO" id="GO:0006352">
    <property type="term" value="P:DNA-templated transcription initiation"/>
    <property type="evidence" value="ECO:0007669"/>
    <property type="project" value="InterPro"/>
</dbReference>
<dbReference type="AlphaFoldDB" id="Q5NX84"/>
<dbReference type="RefSeq" id="WP_011254847.1">
    <property type="nucleotide sequence ID" value="NC_006823.1"/>
</dbReference>